<gene>
    <name evidence="8" type="ordered locus">Slit_0083</name>
</gene>
<reference evidence="8 9" key="1">
    <citation type="submission" date="2010-03" db="EMBL/GenBank/DDBJ databases">
        <title>Complete sequence of Sideroxydans lithotrophicus ES-1.</title>
        <authorList>
            <consortium name="US DOE Joint Genome Institute"/>
            <person name="Lucas S."/>
            <person name="Copeland A."/>
            <person name="Lapidus A."/>
            <person name="Cheng J.-F."/>
            <person name="Bruce D."/>
            <person name="Goodwin L."/>
            <person name="Pitluck S."/>
            <person name="Munk A.C."/>
            <person name="Detter J.C."/>
            <person name="Han C."/>
            <person name="Tapia R."/>
            <person name="Larimer F."/>
            <person name="Land M."/>
            <person name="Hauser L."/>
            <person name="Kyrpides N."/>
            <person name="Ivanova N."/>
            <person name="Emerson D."/>
            <person name="Woyke T."/>
        </authorList>
    </citation>
    <scope>NUCLEOTIDE SEQUENCE [LARGE SCALE GENOMIC DNA]</scope>
    <source>
        <strain evidence="8 9">ES-1</strain>
    </source>
</reference>
<evidence type="ECO:0000256" key="6">
    <source>
        <dbReference type="SAM" id="Phobius"/>
    </source>
</evidence>
<keyword evidence="5 6" id="KW-0472">Membrane</keyword>
<dbReference type="SUPFAM" id="SSF103481">
    <property type="entry name" value="Multidrug resistance efflux transporter EmrE"/>
    <property type="match status" value="2"/>
</dbReference>
<feature type="transmembrane region" description="Helical" evidence="6">
    <location>
        <begin position="213"/>
        <end position="237"/>
    </location>
</feature>
<evidence type="ECO:0000259" key="7">
    <source>
        <dbReference type="Pfam" id="PF00892"/>
    </source>
</evidence>
<dbReference type="InterPro" id="IPR000620">
    <property type="entry name" value="EamA_dom"/>
</dbReference>
<feature type="transmembrane region" description="Helical" evidence="6">
    <location>
        <begin position="36"/>
        <end position="60"/>
    </location>
</feature>
<keyword evidence="3 6" id="KW-0812">Transmembrane</keyword>
<evidence type="ECO:0000256" key="3">
    <source>
        <dbReference type="ARBA" id="ARBA00022692"/>
    </source>
</evidence>
<dbReference type="KEGG" id="slt:Slit_0083"/>
<protein>
    <recommendedName>
        <fullName evidence="7">EamA domain-containing protein</fullName>
    </recommendedName>
</protein>
<feature type="transmembrane region" description="Helical" evidence="6">
    <location>
        <begin position="12"/>
        <end position="30"/>
    </location>
</feature>
<sequence length="294" mass="30708">MFGLSLQPQQKAVSALLVGSIFWGLFWWPLKSLGLVGIHGSIVQVYAFGLSVLLMLPFVWRNLAQLRGQIGLILIIAALGGWATAALATSLAAGSVVRVMLLFYLAPVWTILAARIFLGEAFTRLRFLALGIALAGLAATLGGPEIFTTPLSAIDLLALSSGLAFACNNVAVRFGHGLPDTVRAIAINAGCAVLSLGFLYWDEAPMLTLTAKQVGILSAFSLLWVVPGTLATFYGVARLDAGKAAILLLAELVVAVFSAVLIGGEHLSAQEIVGGILILSAAVIEARSETAAVK</sequence>
<evidence type="ECO:0000313" key="9">
    <source>
        <dbReference type="Proteomes" id="UP000001625"/>
    </source>
</evidence>
<evidence type="ECO:0000256" key="5">
    <source>
        <dbReference type="ARBA" id="ARBA00023136"/>
    </source>
</evidence>
<dbReference type="GO" id="GO:0005886">
    <property type="term" value="C:plasma membrane"/>
    <property type="evidence" value="ECO:0007669"/>
    <property type="project" value="UniProtKB-SubCell"/>
</dbReference>
<accession>D5CTL9</accession>
<dbReference type="RefSeq" id="WP_013028224.1">
    <property type="nucleotide sequence ID" value="NC_013959.1"/>
</dbReference>
<keyword evidence="9" id="KW-1185">Reference proteome</keyword>
<feature type="transmembrane region" description="Helical" evidence="6">
    <location>
        <begin position="244"/>
        <end position="262"/>
    </location>
</feature>
<evidence type="ECO:0000256" key="4">
    <source>
        <dbReference type="ARBA" id="ARBA00022989"/>
    </source>
</evidence>
<keyword evidence="2" id="KW-1003">Cell membrane</keyword>
<feature type="domain" description="EamA" evidence="7">
    <location>
        <begin position="11"/>
        <end position="140"/>
    </location>
</feature>
<evidence type="ECO:0000313" key="8">
    <source>
        <dbReference type="EMBL" id="ADE10325.1"/>
    </source>
</evidence>
<dbReference type="PANTHER" id="PTHR32322">
    <property type="entry name" value="INNER MEMBRANE TRANSPORTER"/>
    <property type="match status" value="1"/>
</dbReference>
<dbReference type="OrthoDB" id="5295396at2"/>
<dbReference type="InterPro" id="IPR037185">
    <property type="entry name" value="EmrE-like"/>
</dbReference>
<feature type="transmembrane region" description="Helical" evidence="6">
    <location>
        <begin position="72"/>
        <end position="93"/>
    </location>
</feature>
<comment type="subcellular location">
    <subcellularLocation>
        <location evidence="1">Cell membrane</location>
        <topology evidence="1">Multi-pass membrane protein</topology>
    </subcellularLocation>
</comment>
<keyword evidence="4 6" id="KW-1133">Transmembrane helix</keyword>
<name>D5CTL9_SIDLE</name>
<feature type="transmembrane region" description="Helical" evidence="6">
    <location>
        <begin position="125"/>
        <end position="147"/>
    </location>
</feature>
<dbReference type="eggNOG" id="COG0697">
    <property type="taxonomic scope" value="Bacteria"/>
</dbReference>
<organism evidence="8 9">
    <name type="scientific">Sideroxydans lithotrophicus (strain ES-1)</name>
    <dbReference type="NCBI Taxonomy" id="580332"/>
    <lineage>
        <taxon>Bacteria</taxon>
        <taxon>Pseudomonadati</taxon>
        <taxon>Pseudomonadota</taxon>
        <taxon>Betaproteobacteria</taxon>
        <taxon>Nitrosomonadales</taxon>
        <taxon>Gallionellaceae</taxon>
        <taxon>Sideroxydans</taxon>
    </lineage>
</organism>
<dbReference type="PANTHER" id="PTHR32322:SF18">
    <property type="entry name" value="S-ADENOSYLMETHIONINE_S-ADENOSYLHOMOCYSTEINE TRANSPORTER"/>
    <property type="match status" value="1"/>
</dbReference>
<dbReference type="Pfam" id="PF00892">
    <property type="entry name" value="EamA"/>
    <property type="match status" value="2"/>
</dbReference>
<dbReference type="Proteomes" id="UP000001625">
    <property type="component" value="Chromosome"/>
</dbReference>
<feature type="transmembrane region" description="Helical" evidence="6">
    <location>
        <begin position="184"/>
        <end position="201"/>
    </location>
</feature>
<evidence type="ECO:0000256" key="2">
    <source>
        <dbReference type="ARBA" id="ARBA00022475"/>
    </source>
</evidence>
<dbReference type="InterPro" id="IPR050638">
    <property type="entry name" value="AA-Vitamin_Transporters"/>
</dbReference>
<dbReference type="EMBL" id="CP001965">
    <property type="protein sequence ID" value="ADE10325.1"/>
    <property type="molecule type" value="Genomic_DNA"/>
</dbReference>
<proteinExistence type="predicted"/>
<dbReference type="STRING" id="580332.Slit_0083"/>
<dbReference type="HOGENOM" id="CLU_055252_0_0_4"/>
<dbReference type="AlphaFoldDB" id="D5CTL9"/>
<evidence type="ECO:0000256" key="1">
    <source>
        <dbReference type="ARBA" id="ARBA00004651"/>
    </source>
</evidence>
<feature type="domain" description="EamA" evidence="7">
    <location>
        <begin position="155"/>
        <end position="283"/>
    </location>
</feature>
<feature type="transmembrane region" description="Helical" evidence="6">
    <location>
        <begin position="99"/>
        <end position="118"/>
    </location>
</feature>